<name>A0A7J7N613_9MAGN</name>
<evidence type="ECO:0000259" key="2">
    <source>
        <dbReference type="Pfam" id="PF00646"/>
    </source>
</evidence>
<evidence type="ECO:0000256" key="1">
    <source>
        <dbReference type="SAM" id="MobiDB-lite"/>
    </source>
</evidence>
<proteinExistence type="predicted"/>
<feature type="region of interest" description="Disordered" evidence="1">
    <location>
        <begin position="1"/>
        <end position="20"/>
    </location>
</feature>
<feature type="domain" description="F-box/LRR-repeat protein 15/At3g58940/PEG3-like LRR" evidence="3">
    <location>
        <begin position="122"/>
        <end position="206"/>
    </location>
</feature>
<dbReference type="Pfam" id="PF00646">
    <property type="entry name" value="F-box"/>
    <property type="match status" value="1"/>
</dbReference>
<dbReference type="SUPFAM" id="SSF52058">
    <property type="entry name" value="L domain-like"/>
    <property type="match status" value="1"/>
</dbReference>
<dbReference type="EMBL" id="JACGCM010001026">
    <property type="protein sequence ID" value="KAF6162460.1"/>
    <property type="molecule type" value="Genomic_DNA"/>
</dbReference>
<sequence>MNPSMFDGYTRQNPSSDKETMHDRISDFHIAILSHILSYIPTLDAVHTCVLSKGWRNIWRSVPSLSFDQYLTKKDFLEFIDNVISSHDGSTIDKFHLSTLYSTDSLTNLIGKCIDFVVRRNVQFIDLKLPLCDSLPPSIFTCESLKHLKLFSTSNIFGPARRFQQPYWIYLPKLETLHLIRVGFYDVESLISSCPILENLILVTCMDSDLRNFMLSALCLKTLYLENVAFSDDQSIESLFSSCLLLEALILKNCSYSKVKKFTISAPRLKDLSFQHSNDKILEFPQEAAVITISAPALTSFQLFVYSLP</sequence>
<comment type="caution">
    <text evidence="4">The sequence shown here is derived from an EMBL/GenBank/DDBJ whole genome shotgun (WGS) entry which is preliminary data.</text>
</comment>
<dbReference type="InterPro" id="IPR050232">
    <property type="entry name" value="FBL13/AtMIF1-like"/>
</dbReference>
<reference evidence="4 5" key="1">
    <citation type="journal article" date="2020" name="IScience">
        <title>Genome Sequencing of the Endangered Kingdonia uniflora (Circaeasteraceae, Ranunculales) Reveals Potential Mechanisms of Evolutionary Specialization.</title>
        <authorList>
            <person name="Sun Y."/>
            <person name="Deng T."/>
            <person name="Zhang A."/>
            <person name="Moore M.J."/>
            <person name="Landis J.B."/>
            <person name="Lin N."/>
            <person name="Zhang H."/>
            <person name="Zhang X."/>
            <person name="Huang J."/>
            <person name="Zhang X."/>
            <person name="Sun H."/>
            <person name="Wang H."/>
        </authorList>
    </citation>
    <scope>NUCLEOTIDE SEQUENCE [LARGE SCALE GENOMIC DNA]</scope>
    <source>
        <strain evidence="4">TB1705</strain>
        <tissue evidence="4">Leaf</tissue>
    </source>
</reference>
<evidence type="ECO:0000259" key="3">
    <source>
        <dbReference type="Pfam" id="PF24758"/>
    </source>
</evidence>
<dbReference type="Gene3D" id="3.80.10.10">
    <property type="entry name" value="Ribonuclease Inhibitor"/>
    <property type="match status" value="1"/>
</dbReference>
<dbReference type="InterPro" id="IPR032675">
    <property type="entry name" value="LRR_dom_sf"/>
</dbReference>
<dbReference type="Pfam" id="PF24758">
    <property type="entry name" value="LRR_At5g56370"/>
    <property type="match status" value="1"/>
</dbReference>
<accession>A0A7J7N613</accession>
<dbReference type="Pfam" id="PF07723">
    <property type="entry name" value="LRR_2"/>
    <property type="match status" value="1"/>
</dbReference>
<dbReference type="PANTHER" id="PTHR31900">
    <property type="entry name" value="F-BOX/RNI SUPERFAMILY PROTEIN-RELATED"/>
    <property type="match status" value="1"/>
</dbReference>
<keyword evidence="5" id="KW-1185">Reference proteome</keyword>
<dbReference type="AlphaFoldDB" id="A0A7J7N613"/>
<dbReference type="OrthoDB" id="612216at2759"/>
<evidence type="ECO:0000313" key="4">
    <source>
        <dbReference type="EMBL" id="KAF6162460.1"/>
    </source>
</evidence>
<evidence type="ECO:0000313" key="5">
    <source>
        <dbReference type="Proteomes" id="UP000541444"/>
    </source>
</evidence>
<dbReference type="InterPro" id="IPR001810">
    <property type="entry name" value="F-box_dom"/>
</dbReference>
<dbReference type="Proteomes" id="UP000541444">
    <property type="component" value="Unassembled WGS sequence"/>
</dbReference>
<dbReference type="InterPro" id="IPR013101">
    <property type="entry name" value="LRR_PRU1-like"/>
</dbReference>
<organism evidence="4 5">
    <name type="scientific">Kingdonia uniflora</name>
    <dbReference type="NCBI Taxonomy" id="39325"/>
    <lineage>
        <taxon>Eukaryota</taxon>
        <taxon>Viridiplantae</taxon>
        <taxon>Streptophyta</taxon>
        <taxon>Embryophyta</taxon>
        <taxon>Tracheophyta</taxon>
        <taxon>Spermatophyta</taxon>
        <taxon>Magnoliopsida</taxon>
        <taxon>Ranunculales</taxon>
        <taxon>Circaeasteraceae</taxon>
        <taxon>Kingdonia</taxon>
    </lineage>
</organism>
<feature type="domain" description="F-box" evidence="2">
    <location>
        <begin position="25"/>
        <end position="64"/>
    </location>
</feature>
<gene>
    <name evidence="4" type="ORF">GIB67_026298</name>
</gene>
<dbReference type="CDD" id="cd22160">
    <property type="entry name" value="F-box_AtFBL13-like"/>
    <property type="match status" value="1"/>
</dbReference>
<dbReference type="PANTHER" id="PTHR31900:SF30">
    <property type="entry name" value="SUPERFAMILY PROTEIN, PUTATIVE-RELATED"/>
    <property type="match status" value="1"/>
</dbReference>
<protein>
    <submittedName>
        <fullName evidence="4">Uncharacterized protein</fullName>
    </submittedName>
</protein>
<dbReference type="InterPro" id="IPR053781">
    <property type="entry name" value="F-box_AtFBL13-like"/>
</dbReference>
<dbReference type="InterPro" id="IPR055411">
    <property type="entry name" value="LRR_FXL15/At3g58940/PEG3-like"/>
</dbReference>